<dbReference type="OrthoDB" id="9148933at2"/>
<dbReference type="Gene3D" id="3.40.50.1110">
    <property type="entry name" value="SGNH hydrolase"/>
    <property type="match status" value="1"/>
</dbReference>
<feature type="signal peptide" evidence="2">
    <location>
        <begin position="1"/>
        <end position="18"/>
    </location>
</feature>
<proteinExistence type="predicted"/>
<keyword evidence="1" id="KW-0378">Hydrolase</keyword>
<sequence>MAANWMRRSFLIAACASAALVAACGSSTTESALSPDRIVTFGDAFTDVGQNGALYTVNDSSTNNWTLQIANNYGGTLRPSSAGGTAYAQGNARVTASTDAAGGSAPSITQQITTFLASNTLGDSNLVLMNGGISDLIAGMSAVNAGTMTNDQFLAAAATAGSDMAAQVRRLSNAGAKHVVVTGTYDLGKSPWAVALGQQSLLSTASTRFNQSLLVNIEDLGKTVLYVDLEYYGNLFIGSPSGYNFDNKDNPVCTSVAPGNDIGIGTGQVSSLRCNASTLVSGADQNRYVFADSIYMTPSAHRQFGTYAYDRLRARW</sequence>
<protein>
    <submittedName>
        <fullName evidence="3">Phospholipase/lecithinase/hemolysin</fullName>
    </submittedName>
</protein>
<dbReference type="EMBL" id="FNJL01000006">
    <property type="protein sequence ID" value="SDP04179.1"/>
    <property type="molecule type" value="Genomic_DNA"/>
</dbReference>
<dbReference type="Pfam" id="PF00657">
    <property type="entry name" value="Lipase_GDSL"/>
    <property type="match status" value="1"/>
</dbReference>
<dbReference type="RefSeq" id="WP_092833063.1">
    <property type="nucleotide sequence ID" value="NZ_CP028290.1"/>
</dbReference>
<dbReference type="PANTHER" id="PTHR45648:SF5">
    <property type="entry name" value="OS04G0577300 PROTEIN"/>
    <property type="match status" value="1"/>
</dbReference>
<accession>A0A1H0PHM8</accession>
<dbReference type="PROSITE" id="PS51257">
    <property type="entry name" value="PROKAR_LIPOPROTEIN"/>
    <property type="match status" value="1"/>
</dbReference>
<dbReference type="Proteomes" id="UP000199317">
    <property type="component" value="Unassembled WGS sequence"/>
</dbReference>
<evidence type="ECO:0000256" key="2">
    <source>
        <dbReference type="SAM" id="SignalP"/>
    </source>
</evidence>
<dbReference type="AlphaFoldDB" id="A0A1H0PHM8"/>
<dbReference type="CDD" id="cd01847">
    <property type="entry name" value="Triacylglycerol_lipase_like"/>
    <property type="match status" value="1"/>
</dbReference>
<name>A0A1H0PHM8_9BURK</name>
<organism evidence="3 4">
    <name type="scientific">Paracidovorax cattleyae</name>
    <dbReference type="NCBI Taxonomy" id="80868"/>
    <lineage>
        <taxon>Bacteria</taxon>
        <taxon>Pseudomonadati</taxon>
        <taxon>Pseudomonadota</taxon>
        <taxon>Betaproteobacteria</taxon>
        <taxon>Burkholderiales</taxon>
        <taxon>Comamonadaceae</taxon>
        <taxon>Paracidovorax</taxon>
    </lineage>
</organism>
<dbReference type="InterPro" id="IPR001087">
    <property type="entry name" value="GDSL"/>
</dbReference>
<dbReference type="InterPro" id="IPR051058">
    <property type="entry name" value="GDSL_Est/Lipase"/>
</dbReference>
<dbReference type="PANTHER" id="PTHR45648">
    <property type="entry name" value="GDSL LIPASE/ACYLHYDROLASE FAMILY PROTEIN (AFU_ORTHOLOGUE AFUA_4G14700)"/>
    <property type="match status" value="1"/>
</dbReference>
<dbReference type="GO" id="GO:0016788">
    <property type="term" value="F:hydrolase activity, acting on ester bonds"/>
    <property type="evidence" value="ECO:0007669"/>
    <property type="project" value="InterPro"/>
</dbReference>
<gene>
    <name evidence="3" type="ORF">SAMN04489708_106146</name>
</gene>
<dbReference type="InterPro" id="IPR036514">
    <property type="entry name" value="SGNH_hydro_sf"/>
</dbReference>
<evidence type="ECO:0000313" key="3">
    <source>
        <dbReference type="EMBL" id="SDP04179.1"/>
    </source>
</evidence>
<feature type="chain" id="PRO_5011581048" evidence="2">
    <location>
        <begin position="19"/>
        <end position="316"/>
    </location>
</feature>
<keyword evidence="2" id="KW-0732">Signal</keyword>
<reference evidence="4" key="1">
    <citation type="submission" date="2016-10" db="EMBL/GenBank/DDBJ databases">
        <authorList>
            <person name="Varghese N."/>
            <person name="Submissions S."/>
        </authorList>
    </citation>
    <scope>NUCLEOTIDE SEQUENCE [LARGE SCALE GENOMIC DNA]</scope>
    <source>
        <strain evidence="4">DSM 17101</strain>
    </source>
</reference>
<evidence type="ECO:0000313" key="4">
    <source>
        <dbReference type="Proteomes" id="UP000199317"/>
    </source>
</evidence>
<evidence type="ECO:0000256" key="1">
    <source>
        <dbReference type="ARBA" id="ARBA00022801"/>
    </source>
</evidence>
<keyword evidence="4" id="KW-1185">Reference proteome</keyword>